<dbReference type="HOGENOM" id="CLU_1137887_0_0_1"/>
<feature type="chain" id="PRO_5003435909" evidence="2">
    <location>
        <begin position="22"/>
        <end position="258"/>
    </location>
</feature>
<evidence type="ECO:0000313" key="4">
    <source>
        <dbReference type="Proteomes" id="UP000007322"/>
    </source>
</evidence>
<keyword evidence="2" id="KW-0732">Signal</keyword>
<dbReference type="OMA" id="YTCARSV"/>
<dbReference type="eggNOG" id="ENOG502R6FN">
    <property type="taxonomic scope" value="Eukaryota"/>
</dbReference>
<evidence type="ECO:0000256" key="2">
    <source>
        <dbReference type="SAM" id="SignalP"/>
    </source>
</evidence>
<name>G2Q2H5_THET4</name>
<dbReference type="RefSeq" id="XP_003660345.1">
    <property type="nucleotide sequence ID" value="XM_003660297.1"/>
</dbReference>
<dbReference type="GeneID" id="11513076"/>
<feature type="signal peptide" evidence="2">
    <location>
        <begin position="1"/>
        <end position="21"/>
    </location>
</feature>
<protein>
    <submittedName>
        <fullName evidence="3">Uncharacterized protein</fullName>
    </submittedName>
</protein>
<sequence length="258" mass="26695">MYSSLGSAVLAALCLLPSTSAALKTVPNGPNKLDECPACPRMYTALVQCQKIEQPDGSWAKVNDCICVPGYDGWYPYLDACRECLATGTDDFFGNMGRLMTQLYGACRDGPSGNITSNGLSLCVGSSDYESCISLKDASHGDSWASFRGLTEKYQVLPSSNRTQTLNLAALEEEEDPSTASASTTKPPASSRTSETASATGTSSEAPSNTVASQTSTTAAATAAATESPSSAARMSYESRAGCIVGISITAGIVGLLA</sequence>
<evidence type="ECO:0000313" key="3">
    <source>
        <dbReference type="EMBL" id="AEO55100.1"/>
    </source>
</evidence>
<evidence type="ECO:0000256" key="1">
    <source>
        <dbReference type="SAM" id="MobiDB-lite"/>
    </source>
</evidence>
<organism evidence="3 4">
    <name type="scientific">Thermothelomyces thermophilus (strain ATCC 42464 / BCRC 31852 / DSM 1799)</name>
    <name type="common">Sporotrichum thermophile</name>
    <dbReference type="NCBI Taxonomy" id="573729"/>
    <lineage>
        <taxon>Eukaryota</taxon>
        <taxon>Fungi</taxon>
        <taxon>Dikarya</taxon>
        <taxon>Ascomycota</taxon>
        <taxon>Pezizomycotina</taxon>
        <taxon>Sordariomycetes</taxon>
        <taxon>Sordariomycetidae</taxon>
        <taxon>Sordariales</taxon>
        <taxon>Chaetomiaceae</taxon>
        <taxon>Thermothelomyces</taxon>
    </lineage>
</organism>
<dbReference type="EMBL" id="CP003002">
    <property type="protein sequence ID" value="AEO55100.1"/>
    <property type="molecule type" value="Genomic_DNA"/>
</dbReference>
<dbReference type="VEuPathDB" id="FungiDB:MYCTH_2055951"/>
<gene>
    <name evidence="3" type="ORF">MYCTH_2055951</name>
</gene>
<dbReference type="OrthoDB" id="4583419at2759"/>
<reference evidence="3 4" key="1">
    <citation type="journal article" date="2011" name="Nat. Biotechnol.">
        <title>Comparative genomic analysis of the thermophilic biomass-degrading fungi Myceliophthora thermophila and Thielavia terrestris.</title>
        <authorList>
            <person name="Berka R.M."/>
            <person name="Grigoriev I.V."/>
            <person name="Otillar R."/>
            <person name="Salamov A."/>
            <person name="Grimwood J."/>
            <person name="Reid I."/>
            <person name="Ishmael N."/>
            <person name="John T."/>
            <person name="Darmond C."/>
            <person name="Moisan M.-C."/>
            <person name="Henrissat B."/>
            <person name="Coutinho P.M."/>
            <person name="Lombard V."/>
            <person name="Natvig D.O."/>
            <person name="Lindquist E."/>
            <person name="Schmutz J."/>
            <person name="Lucas S."/>
            <person name="Harris P."/>
            <person name="Powlowski J."/>
            <person name="Bellemare A."/>
            <person name="Taylor D."/>
            <person name="Butler G."/>
            <person name="de Vries R.P."/>
            <person name="Allijn I.E."/>
            <person name="van den Brink J."/>
            <person name="Ushinsky S."/>
            <person name="Storms R."/>
            <person name="Powell A.J."/>
            <person name="Paulsen I.T."/>
            <person name="Elbourne L.D.H."/>
            <person name="Baker S.E."/>
            <person name="Magnuson J."/>
            <person name="LaBoissiere S."/>
            <person name="Clutterbuck A.J."/>
            <person name="Martinez D."/>
            <person name="Wogulis M."/>
            <person name="de Leon A.L."/>
            <person name="Rey M.W."/>
            <person name="Tsang A."/>
        </authorList>
    </citation>
    <scope>NUCLEOTIDE SEQUENCE [LARGE SCALE GENOMIC DNA]</scope>
    <source>
        <strain evidence="4">ATCC 42464 / BCRC 31852 / DSM 1799</strain>
    </source>
</reference>
<keyword evidence="4" id="KW-1185">Reference proteome</keyword>
<dbReference type="InParanoid" id="G2Q2H5"/>
<feature type="region of interest" description="Disordered" evidence="1">
    <location>
        <begin position="171"/>
        <end position="233"/>
    </location>
</feature>
<feature type="compositionally biased region" description="Low complexity" evidence="1">
    <location>
        <begin position="178"/>
        <end position="233"/>
    </location>
</feature>
<dbReference type="STRING" id="573729.G2Q2H5"/>
<accession>G2Q2H5</accession>
<dbReference type="AlphaFoldDB" id="G2Q2H5"/>
<dbReference type="Proteomes" id="UP000007322">
    <property type="component" value="Chromosome 1"/>
</dbReference>
<proteinExistence type="predicted"/>
<dbReference type="KEGG" id="mtm:MYCTH_2055951"/>